<dbReference type="Gene3D" id="1.20.1070.10">
    <property type="entry name" value="Rhodopsin 7-helix transmembrane proteins"/>
    <property type="match status" value="1"/>
</dbReference>
<dbReference type="CDD" id="cd14978">
    <property type="entry name" value="7tmA_FMRFamide_R-like"/>
    <property type="match status" value="1"/>
</dbReference>
<feature type="transmembrane region" description="Helical" evidence="5">
    <location>
        <begin position="289"/>
        <end position="311"/>
    </location>
</feature>
<protein>
    <recommendedName>
        <fullName evidence="6">G-protein coupled receptors family 1 profile domain-containing protein</fullName>
    </recommendedName>
</protein>
<evidence type="ECO:0000313" key="8">
    <source>
        <dbReference type="WBParaSite" id="MBELARI_LOCUS19296"/>
    </source>
</evidence>
<keyword evidence="2 5" id="KW-0812">Transmembrane</keyword>
<organism evidence="7 8">
    <name type="scientific">Mesorhabditis belari</name>
    <dbReference type="NCBI Taxonomy" id="2138241"/>
    <lineage>
        <taxon>Eukaryota</taxon>
        <taxon>Metazoa</taxon>
        <taxon>Ecdysozoa</taxon>
        <taxon>Nematoda</taxon>
        <taxon>Chromadorea</taxon>
        <taxon>Rhabditida</taxon>
        <taxon>Rhabditina</taxon>
        <taxon>Rhabditomorpha</taxon>
        <taxon>Rhabditoidea</taxon>
        <taxon>Rhabditidae</taxon>
        <taxon>Mesorhabditinae</taxon>
        <taxon>Mesorhabditis</taxon>
    </lineage>
</organism>
<dbReference type="PROSITE" id="PS50262">
    <property type="entry name" value="G_PROTEIN_RECEP_F1_2"/>
    <property type="match status" value="1"/>
</dbReference>
<dbReference type="InterPro" id="IPR017452">
    <property type="entry name" value="GPCR_Rhodpsn_7TM"/>
</dbReference>
<dbReference type="Proteomes" id="UP000887575">
    <property type="component" value="Unassembled WGS sequence"/>
</dbReference>
<dbReference type="WBParaSite" id="MBELARI_LOCUS19296">
    <property type="protein sequence ID" value="MBELARI_LOCUS19296"/>
    <property type="gene ID" value="MBELARI_LOCUS19296"/>
</dbReference>
<dbReference type="PANTHER" id="PTHR46709">
    <property type="entry name" value="PROTEIN CBG23488-RELATED"/>
    <property type="match status" value="1"/>
</dbReference>
<feature type="transmembrane region" description="Helical" evidence="5">
    <location>
        <begin position="173"/>
        <end position="197"/>
    </location>
</feature>
<proteinExistence type="predicted"/>
<evidence type="ECO:0000256" key="2">
    <source>
        <dbReference type="ARBA" id="ARBA00022692"/>
    </source>
</evidence>
<feature type="transmembrane region" description="Helical" evidence="5">
    <location>
        <begin position="72"/>
        <end position="97"/>
    </location>
</feature>
<dbReference type="PANTHER" id="PTHR46709:SF8">
    <property type="entry name" value="G-PROTEIN COUPLED RECEPTORS FAMILY 1 PROFILE DOMAIN-CONTAINING PROTEIN"/>
    <property type="match status" value="1"/>
</dbReference>
<dbReference type="GO" id="GO:0016020">
    <property type="term" value="C:membrane"/>
    <property type="evidence" value="ECO:0007669"/>
    <property type="project" value="UniProtKB-SubCell"/>
</dbReference>
<feature type="transmembrane region" description="Helical" evidence="5">
    <location>
        <begin position="331"/>
        <end position="349"/>
    </location>
</feature>
<name>A0AAF3EYQ5_9BILA</name>
<feature type="transmembrane region" description="Helical" evidence="5">
    <location>
        <begin position="34"/>
        <end position="60"/>
    </location>
</feature>
<evidence type="ECO:0000256" key="3">
    <source>
        <dbReference type="ARBA" id="ARBA00022989"/>
    </source>
</evidence>
<feature type="transmembrane region" description="Helical" evidence="5">
    <location>
        <begin position="109"/>
        <end position="132"/>
    </location>
</feature>
<sequence length="439" mass="50185">MNNSTNGSLIAAIEELSEETACSYEPQLLLEWKMWFVGMLGCTTALVSIMHNCILFYTFNSSKLLRRRNLTYLKWISLCDIFVSLSYIAIMCVQVYADYFKSLGLFILWHHYLVIAFTVSNITFSSSSFLLMAATIERYLQSTGNSKDEENPEELDNPVSTAVFYFLSNHRSLVVIMCFVLGAVFRGTVIFEIVIVYQPDCTGFETYYVTVSQLTEDPLFDMLWKFWVRKIFSVFLPFVVLAYFNAAIVMNVRKTDRDQTVKTLILYVTVGSKGEVTRLRSRLRTVTRMLVMVVCTYLFSNILDVIIAFWENIDPVTLTAHKEFYTVTSDISSFLPILACALRLPIYTVNDREIRMEVVTTVHVICRRIFGILPCCSPMCKRGKWATRGGEIDTTYYMPKKISMRDATRGRGMSGLIMARAQLVSRKDSFDSTGSVCIV</sequence>
<evidence type="ECO:0000256" key="5">
    <source>
        <dbReference type="SAM" id="Phobius"/>
    </source>
</evidence>
<reference evidence="8" key="1">
    <citation type="submission" date="2024-02" db="UniProtKB">
        <authorList>
            <consortium name="WormBaseParasite"/>
        </authorList>
    </citation>
    <scope>IDENTIFICATION</scope>
</reference>
<feature type="domain" description="G-protein coupled receptors family 1 profile" evidence="6">
    <location>
        <begin position="51"/>
        <end position="347"/>
    </location>
</feature>
<dbReference type="SUPFAM" id="SSF81321">
    <property type="entry name" value="Family A G protein-coupled receptor-like"/>
    <property type="match status" value="1"/>
</dbReference>
<keyword evidence="4 5" id="KW-0472">Membrane</keyword>
<evidence type="ECO:0000256" key="4">
    <source>
        <dbReference type="ARBA" id="ARBA00023136"/>
    </source>
</evidence>
<evidence type="ECO:0000256" key="1">
    <source>
        <dbReference type="ARBA" id="ARBA00004370"/>
    </source>
</evidence>
<evidence type="ECO:0000313" key="7">
    <source>
        <dbReference type="Proteomes" id="UP000887575"/>
    </source>
</evidence>
<dbReference type="AlphaFoldDB" id="A0AAF3EYQ5"/>
<feature type="transmembrane region" description="Helical" evidence="5">
    <location>
        <begin position="231"/>
        <end position="252"/>
    </location>
</feature>
<keyword evidence="3 5" id="KW-1133">Transmembrane helix</keyword>
<accession>A0AAF3EYQ5</accession>
<comment type="subcellular location">
    <subcellularLocation>
        <location evidence="1">Membrane</location>
    </subcellularLocation>
</comment>
<evidence type="ECO:0000259" key="6">
    <source>
        <dbReference type="PROSITE" id="PS50262"/>
    </source>
</evidence>
<keyword evidence="7" id="KW-1185">Reference proteome</keyword>